<comment type="caution">
    <text evidence="2">The sequence shown here is derived from an EMBL/GenBank/DDBJ whole genome shotgun (WGS) entry which is preliminary data.</text>
</comment>
<organism evidence="2 3">
    <name type="scientific">Adineta ricciae</name>
    <name type="common">Rotifer</name>
    <dbReference type="NCBI Taxonomy" id="249248"/>
    <lineage>
        <taxon>Eukaryota</taxon>
        <taxon>Metazoa</taxon>
        <taxon>Spiralia</taxon>
        <taxon>Gnathifera</taxon>
        <taxon>Rotifera</taxon>
        <taxon>Eurotatoria</taxon>
        <taxon>Bdelloidea</taxon>
        <taxon>Adinetida</taxon>
        <taxon>Adinetidae</taxon>
        <taxon>Adineta</taxon>
    </lineage>
</organism>
<gene>
    <name evidence="2" type="ORF">XAT740_LOCUS44665</name>
</gene>
<feature type="compositionally biased region" description="Polar residues" evidence="1">
    <location>
        <begin position="334"/>
        <end position="352"/>
    </location>
</feature>
<dbReference type="GO" id="GO:0007030">
    <property type="term" value="P:Golgi organization"/>
    <property type="evidence" value="ECO:0007669"/>
    <property type="project" value="TreeGrafter"/>
</dbReference>
<accession>A0A815YND1</accession>
<protein>
    <submittedName>
        <fullName evidence="2">Uncharacterized protein</fullName>
    </submittedName>
</protein>
<feature type="region of interest" description="Disordered" evidence="1">
    <location>
        <begin position="431"/>
        <end position="456"/>
    </location>
</feature>
<reference evidence="2" key="1">
    <citation type="submission" date="2021-02" db="EMBL/GenBank/DDBJ databases">
        <authorList>
            <person name="Nowell W R."/>
        </authorList>
    </citation>
    <scope>NUCLEOTIDE SEQUENCE</scope>
</reference>
<dbReference type="Pfam" id="PF05742">
    <property type="entry name" value="TANGO2"/>
    <property type="match status" value="1"/>
</dbReference>
<dbReference type="PANTHER" id="PTHR17985">
    <property type="entry name" value="SER/THR-RICH PROTEIN T10 IN DGCR REGION"/>
    <property type="match status" value="1"/>
</dbReference>
<name>A0A815YND1_ADIRI</name>
<feature type="region of interest" description="Disordered" evidence="1">
    <location>
        <begin position="334"/>
        <end position="355"/>
    </location>
</feature>
<dbReference type="PANTHER" id="PTHR17985:SF8">
    <property type="entry name" value="TRANSPORT AND GOLGI ORGANIZATION PROTEIN 2 HOMOLOG"/>
    <property type="match status" value="1"/>
</dbReference>
<keyword evidence="3" id="KW-1185">Reference proteome</keyword>
<dbReference type="AlphaFoldDB" id="A0A815YND1"/>
<proteinExistence type="predicted"/>
<dbReference type="EMBL" id="CAJNOR010005698">
    <property type="protein sequence ID" value="CAF1573002.1"/>
    <property type="molecule type" value="Genomic_DNA"/>
</dbReference>
<dbReference type="Proteomes" id="UP000663828">
    <property type="component" value="Unassembled WGS sequence"/>
</dbReference>
<feature type="non-terminal residue" evidence="2">
    <location>
        <position position="637"/>
    </location>
</feature>
<evidence type="ECO:0000256" key="1">
    <source>
        <dbReference type="SAM" id="MobiDB-lite"/>
    </source>
</evidence>
<dbReference type="GO" id="GO:0005794">
    <property type="term" value="C:Golgi apparatus"/>
    <property type="evidence" value="ECO:0007669"/>
    <property type="project" value="TreeGrafter"/>
</dbReference>
<evidence type="ECO:0000313" key="2">
    <source>
        <dbReference type="EMBL" id="CAF1573002.1"/>
    </source>
</evidence>
<dbReference type="GO" id="GO:0009306">
    <property type="term" value="P:protein secretion"/>
    <property type="evidence" value="ECO:0007669"/>
    <property type="project" value="TreeGrafter"/>
</dbReference>
<dbReference type="InterPro" id="IPR008551">
    <property type="entry name" value="TANGO2"/>
</dbReference>
<sequence length="637" mass="73318">YLQDENIDTGYELILLSNRDEDFQRPALHAHVWKDTKYAVGGQDQTPLREGGTWLCLNTVQKKIGVLLNLTSRLFPEKNINAQSRGFLVSNFVNNPEVNLDSYMDELHKTKMNYTGFNFLGLERQTNAKKWRAKYINNISLEVPPIEIDACTIFGFSNHIYGDEHAFEKTRHGCNLLKKHLAELTDNYTKPITDESDLIRRLFSLLNDSTVFVEDSNLADVYSHYTIANRNQISSINVLTTAEERNYGTRTSTIILVHRDQTGLFIEKTLSNPLIASSEWVEHKWHFDLNNVSYLILRESDLMSSTNDAYHHLFVQTLPKSILKKSPSPRFSDASINLENGYASNRTPSSPSETEKIDASKYIFDNHQLNEKNLMLLSSTDKTSITSDDNFCSYELDHRLIRKIPCADSSSSSLTSEDELQKPTKIKLKKIYSRPVRSSSLSSSENTDERKVKRSVVGSKMTDIRFDKQRHNDMQLDEFMRKYQQHGGIDVSTKADHVKVQTSEENLPNNDGNNYRQSSITHQRTSHITNEAISNETTDFLKSIDTIHISTKPFSPLQILFDIARTDSCDRRTRIDRLRHYVEEQIGISAFLTVYKLIKSSQIPIDVRQKPFCYYASFISHICCLIMLESEQQRNRF</sequence>
<evidence type="ECO:0000313" key="3">
    <source>
        <dbReference type="Proteomes" id="UP000663828"/>
    </source>
</evidence>